<dbReference type="EMBL" id="QJUI01000012">
    <property type="protein sequence ID" value="TBU77565.1"/>
    <property type="molecule type" value="Genomic_DNA"/>
</dbReference>
<evidence type="ECO:0000313" key="8">
    <source>
        <dbReference type="EMBL" id="TBU77565.1"/>
    </source>
</evidence>
<dbReference type="InterPro" id="IPR010432">
    <property type="entry name" value="RDD"/>
</dbReference>
<feature type="transmembrane region" description="Helical" evidence="6">
    <location>
        <begin position="116"/>
        <end position="138"/>
    </location>
</feature>
<dbReference type="Proteomes" id="UP000292302">
    <property type="component" value="Unassembled WGS sequence"/>
</dbReference>
<evidence type="ECO:0000256" key="5">
    <source>
        <dbReference type="ARBA" id="ARBA00023136"/>
    </source>
</evidence>
<dbReference type="InterPro" id="IPR051791">
    <property type="entry name" value="Pra-immunoreactive"/>
</dbReference>
<dbReference type="RefSeq" id="WP_131180741.1">
    <property type="nucleotide sequence ID" value="NZ_QJUI01000012.1"/>
</dbReference>
<keyword evidence="5 6" id="KW-0472">Membrane</keyword>
<dbReference type="PANTHER" id="PTHR36115">
    <property type="entry name" value="PROLINE-RICH ANTIGEN HOMOLOG-RELATED"/>
    <property type="match status" value="1"/>
</dbReference>
<evidence type="ECO:0000256" key="1">
    <source>
        <dbReference type="ARBA" id="ARBA00004651"/>
    </source>
</evidence>
<keyword evidence="9" id="KW-1185">Reference proteome</keyword>
<dbReference type="PANTHER" id="PTHR36115:SF10">
    <property type="entry name" value="RDD DOMAIN-CONTAINING PROTEIN"/>
    <property type="match status" value="1"/>
</dbReference>
<dbReference type="Pfam" id="PF06271">
    <property type="entry name" value="RDD"/>
    <property type="match status" value="1"/>
</dbReference>
<keyword evidence="4 6" id="KW-1133">Transmembrane helix</keyword>
<evidence type="ECO:0000313" key="9">
    <source>
        <dbReference type="Proteomes" id="UP000292302"/>
    </source>
</evidence>
<name>A0A4Q9QKR7_9GAMM</name>
<dbReference type="OrthoDB" id="9793824at2"/>
<reference evidence="8 9" key="1">
    <citation type="submission" date="2018-06" db="EMBL/GenBank/DDBJ databases">
        <title>Three novel Pseudomonas species isolated from symptomatic oak.</title>
        <authorList>
            <person name="Bueno-Gonzalez V."/>
            <person name="Brady C."/>
        </authorList>
    </citation>
    <scope>NUCLEOTIDE SEQUENCE [LARGE SCALE GENOMIC DNA]</scope>
    <source>
        <strain evidence="8 9">P9A</strain>
    </source>
</reference>
<feature type="transmembrane region" description="Helical" evidence="6">
    <location>
        <begin position="66"/>
        <end position="86"/>
    </location>
</feature>
<protein>
    <recommendedName>
        <fullName evidence="7">RDD domain-containing protein</fullName>
    </recommendedName>
</protein>
<sequence>MPKHALRPQGAFPTAGLGRRLAAVLYDSFLCVALLIVVTFLYKLIQMGIYGEAQLRQWSEAGALDGDPLLSTLLLLSLFGFFAKFWTHNGQTLGMQVWGIRVQNADGTAISVWQALLRFLVAILSWLALGLGYLWIVFDKQKRSWHDLYSDSLVVRLPKNAYRK</sequence>
<evidence type="ECO:0000256" key="4">
    <source>
        <dbReference type="ARBA" id="ARBA00022989"/>
    </source>
</evidence>
<proteinExistence type="predicted"/>
<organism evidence="8 9">
    <name type="scientific">Phytopseudomonas daroniae</name>
    <dbReference type="NCBI Taxonomy" id="2487519"/>
    <lineage>
        <taxon>Bacteria</taxon>
        <taxon>Pseudomonadati</taxon>
        <taxon>Pseudomonadota</taxon>
        <taxon>Gammaproteobacteria</taxon>
        <taxon>Pseudomonadales</taxon>
        <taxon>Pseudomonadaceae</taxon>
        <taxon>Phytopseudomonas</taxon>
    </lineage>
</organism>
<comment type="caution">
    <text evidence="8">The sequence shown here is derived from an EMBL/GenBank/DDBJ whole genome shotgun (WGS) entry which is preliminary data.</text>
</comment>
<evidence type="ECO:0000256" key="3">
    <source>
        <dbReference type="ARBA" id="ARBA00022692"/>
    </source>
</evidence>
<gene>
    <name evidence="8" type="ORF">DNK06_14695</name>
</gene>
<keyword evidence="3 6" id="KW-0812">Transmembrane</keyword>
<evidence type="ECO:0000259" key="7">
    <source>
        <dbReference type="Pfam" id="PF06271"/>
    </source>
</evidence>
<feature type="domain" description="RDD" evidence="7">
    <location>
        <begin position="14"/>
        <end position="150"/>
    </location>
</feature>
<feature type="transmembrane region" description="Helical" evidence="6">
    <location>
        <begin position="23"/>
        <end position="45"/>
    </location>
</feature>
<keyword evidence="2" id="KW-1003">Cell membrane</keyword>
<dbReference type="GO" id="GO:0005886">
    <property type="term" value="C:plasma membrane"/>
    <property type="evidence" value="ECO:0007669"/>
    <property type="project" value="UniProtKB-SubCell"/>
</dbReference>
<evidence type="ECO:0000256" key="6">
    <source>
        <dbReference type="SAM" id="Phobius"/>
    </source>
</evidence>
<accession>A0A4Q9QKR7</accession>
<evidence type="ECO:0000256" key="2">
    <source>
        <dbReference type="ARBA" id="ARBA00022475"/>
    </source>
</evidence>
<dbReference type="AlphaFoldDB" id="A0A4Q9QKR7"/>
<comment type="subcellular location">
    <subcellularLocation>
        <location evidence="1">Cell membrane</location>
        <topology evidence="1">Multi-pass membrane protein</topology>
    </subcellularLocation>
</comment>